<dbReference type="InterPro" id="IPR036866">
    <property type="entry name" value="RibonucZ/Hydroxyglut_hydro"/>
</dbReference>
<dbReference type="AlphaFoldDB" id="A0AAE0KSM5"/>
<gene>
    <name evidence="1" type="ORF">CYMTET_31972</name>
</gene>
<evidence type="ECO:0000313" key="1">
    <source>
        <dbReference type="EMBL" id="KAK3259010.1"/>
    </source>
</evidence>
<evidence type="ECO:0000313" key="2">
    <source>
        <dbReference type="Proteomes" id="UP001190700"/>
    </source>
</evidence>
<accession>A0AAE0KSM5</accession>
<reference evidence="1 2" key="1">
    <citation type="journal article" date="2015" name="Genome Biol. Evol.">
        <title>Comparative Genomics of a Bacterivorous Green Alga Reveals Evolutionary Causalities and Consequences of Phago-Mixotrophic Mode of Nutrition.</title>
        <authorList>
            <person name="Burns J.A."/>
            <person name="Paasch A."/>
            <person name="Narechania A."/>
            <person name="Kim E."/>
        </authorList>
    </citation>
    <scope>NUCLEOTIDE SEQUENCE [LARGE SCALE GENOMIC DNA]</scope>
    <source>
        <strain evidence="1 2">PLY_AMNH</strain>
    </source>
</reference>
<dbReference type="Proteomes" id="UP001190700">
    <property type="component" value="Unassembled WGS sequence"/>
</dbReference>
<dbReference type="EMBL" id="LGRX02019073">
    <property type="protein sequence ID" value="KAK3259010.1"/>
    <property type="molecule type" value="Genomic_DNA"/>
</dbReference>
<dbReference type="Gene3D" id="3.60.15.10">
    <property type="entry name" value="Ribonuclease Z/Hydroxyacylglutathione hydrolase-like"/>
    <property type="match status" value="1"/>
</dbReference>
<protein>
    <submittedName>
        <fullName evidence="1">tRNA 3' processing endoribonuclease</fullName>
    </submittedName>
</protein>
<comment type="caution">
    <text evidence="1">The sequence shown here is derived from an EMBL/GenBank/DDBJ whole genome shotgun (WGS) entry which is preliminary data.</text>
</comment>
<dbReference type="SUPFAM" id="SSF56281">
    <property type="entry name" value="Metallo-hydrolase/oxidoreductase"/>
    <property type="match status" value="1"/>
</dbReference>
<keyword evidence="2" id="KW-1185">Reference proteome</keyword>
<feature type="non-terminal residue" evidence="1">
    <location>
        <position position="191"/>
    </location>
</feature>
<name>A0AAE0KSM5_9CHLO</name>
<proteinExistence type="predicted"/>
<dbReference type="PANTHER" id="PTHR46504">
    <property type="entry name" value="TRNASE Z TRZ1"/>
    <property type="match status" value="1"/>
</dbReference>
<sequence length="191" mass="21246">MYVHCQFATRGSISPRFLRCRRRGNFVTGRQIKTSAQRNPRGMNLAGYAIEGISVGGQETCIILPQLKVAFDIGRCPQRAVYQDTVFFSHCHMDHIAGIASQVASRNMCSLKPPSLVVPSTNAAAVDRLMAAFRELDTSSLPYNLVPLDVGEEFGLPNKAYVARPFYTQHVVASQGYLIFSKKKKLKAEYQ</sequence>
<organism evidence="1 2">
    <name type="scientific">Cymbomonas tetramitiformis</name>
    <dbReference type="NCBI Taxonomy" id="36881"/>
    <lineage>
        <taxon>Eukaryota</taxon>
        <taxon>Viridiplantae</taxon>
        <taxon>Chlorophyta</taxon>
        <taxon>Pyramimonadophyceae</taxon>
        <taxon>Pyramimonadales</taxon>
        <taxon>Pyramimonadaceae</taxon>
        <taxon>Cymbomonas</taxon>
    </lineage>
</organism>
<dbReference type="PANTHER" id="PTHR46504:SF2">
    <property type="entry name" value="TRNASE Z TRZ1"/>
    <property type="match status" value="1"/>
</dbReference>